<feature type="domain" description="DinB-like" evidence="1">
    <location>
        <begin position="27"/>
        <end position="163"/>
    </location>
</feature>
<accession>A0A6N4SVF4</accession>
<dbReference type="Proteomes" id="UP000001822">
    <property type="component" value="Chromosome"/>
</dbReference>
<gene>
    <name evidence="2" type="ordered locus">CHU_2988</name>
</gene>
<evidence type="ECO:0000313" key="3">
    <source>
        <dbReference type="Proteomes" id="UP000001822"/>
    </source>
</evidence>
<dbReference type="InterPro" id="IPR024775">
    <property type="entry name" value="DinB-like"/>
</dbReference>
<dbReference type="EMBL" id="CP000383">
    <property type="protein sequence ID" value="ABG60229.1"/>
    <property type="molecule type" value="Genomic_DNA"/>
</dbReference>
<name>A0A6N4SVF4_CYTH3</name>
<dbReference type="Pfam" id="PF12867">
    <property type="entry name" value="DinB_2"/>
    <property type="match status" value="1"/>
</dbReference>
<dbReference type="InterPro" id="IPR034660">
    <property type="entry name" value="DinB/YfiT-like"/>
</dbReference>
<dbReference type="SUPFAM" id="SSF109854">
    <property type="entry name" value="DinB/YfiT-like putative metalloenzymes"/>
    <property type="match status" value="1"/>
</dbReference>
<evidence type="ECO:0000313" key="2">
    <source>
        <dbReference type="EMBL" id="ABG60229.1"/>
    </source>
</evidence>
<dbReference type="RefSeq" id="WP_011586339.1">
    <property type="nucleotide sequence ID" value="NC_008255.1"/>
</dbReference>
<organism evidence="2 3">
    <name type="scientific">Cytophaga hutchinsonii (strain ATCC 33406 / DSM 1761 / CIP 103989 / NBRC 15051 / NCIMB 9469 / D465)</name>
    <dbReference type="NCBI Taxonomy" id="269798"/>
    <lineage>
        <taxon>Bacteria</taxon>
        <taxon>Pseudomonadati</taxon>
        <taxon>Bacteroidota</taxon>
        <taxon>Cytophagia</taxon>
        <taxon>Cytophagales</taxon>
        <taxon>Cytophagaceae</taxon>
        <taxon>Cytophaga</taxon>
    </lineage>
</organism>
<dbReference type="OrthoDB" id="1495892at2"/>
<evidence type="ECO:0000259" key="1">
    <source>
        <dbReference type="Pfam" id="PF12867"/>
    </source>
</evidence>
<dbReference type="KEGG" id="chu:CHU_2988"/>
<dbReference type="Gene3D" id="1.20.120.450">
    <property type="entry name" value="dinb family like domain"/>
    <property type="match status" value="1"/>
</dbReference>
<sequence length="194" mass="22935">MSAENTYKQLLPLAKYWLKELDFYGNNQFKKKVTPNGWTIGQIYDHLLIYSQEVHIKAIQECLAKKQAGPKEGKTFNGFLQFAYGSYLPFKHKSNPYKEPGQPLSTEKVKDDFYRFLKLLHKVAKEIDYKKPTAKIKHPKLGYLSAEEWFKLIEMHFRHHIKQKKKLDNEVRSTSRETEVKDFDDIPDLPFHDV</sequence>
<proteinExistence type="predicted"/>
<protein>
    <recommendedName>
        <fullName evidence="1">DinB-like domain-containing protein</fullName>
    </recommendedName>
</protein>
<keyword evidence="3" id="KW-1185">Reference proteome</keyword>
<dbReference type="AlphaFoldDB" id="A0A6N4SVF4"/>
<reference evidence="2 3" key="1">
    <citation type="journal article" date="2007" name="Appl. Environ. Microbiol.">
        <title>Genome sequence of the cellulolytic gliding bacterium Cytophaga hutchinsonii.</title>
        <authorList>
            <person name="Xie G."/>
            <person name="Bruce D.C."/>
            <person name="Challacombe J.F."/>
            <person name="Chertkov O."/>
            <person name="Detter J.C."/>
            <person name="Gilna P."/>
            <person name="Han C.S."/>
            <person name="Lucas S."/>
            <person name="Misra M."/>
            <person name="Myers G.L."/>
            <person name="Richardson P."/>
            <person name="Tapia R."/>
            <person name="Thayer N."/>
            <person name="Thompson L.S."/>
            <person name="Brettin T.S."/>
            <person name="Henrissat B."/>
            <person name="Wilson D.B."/>
            <person name="McBride M.J."/>
        </authorList>
    </citation>
    <scope>NUCLEOTIDE SEQUENCE [LARGE SCALE GENOMIC DNA]</scope>
    <source>
        <strain evidence="3">ATCC 33406 / DSM 1761 / CIP 103989 / NBRC 15051 / NCIMB 9469 / D465</strain>
    </source>
</reference>